<dbReference type="AlphaFoldDB" id="A0A0F9RKC5"/>
<feature type="non-terminal residue" evidence="1">
    <location>
        <position position="131"/>
    </location>
</feature>
<evidence type="ECO:0000313" key="1">
    <source>
        <dbReference type="EMBL" id="KKN17688.1"/>
    </source>
</evidence>
<dbReference type="EMBL" id="LAZR01003499">
    <property type="protein sequence ID" value="KKN17688.1"/>
    <property type="molecule type" value="Genomic_DNA"/>
</dbReference>
<protein>
    <submittedName>
        <fullName evidence="1">Uncharacterized protein</fullName>
    </submittedName>
</protein>
<reference evidence="1" key="1">
    <citation type="journal article" date="2015" name="Nature">
        <title>Complex archaea that bridge the gap between prokaryotes and eukaryotes.</title>
        <authorList>
            <person name="Spang A."/>
            <person name="Saw J.H."/>
            <person name="Jorgensen S.L."/>
            <person name="Zaremba-Niedzwiedzka K."/>
            <person name="Martijn J."/>
            <person name="Lind A.E."/>
            <person name="van Eijk R."/>
            <person name="Schleper C."/>
            <person name="Guy L."/>
            <person name="Ettema T.J."/>
        </authorList>
    </citation>
    <scope>NUCLEOTIDE SEQUENCE</scope>
</reference>
<organism evidence="1">
    <name type="scientific">marine sediment metagenome</name>
    <dbReference type="NCBI Taxonomy" id="412755"/>
    <lineage>
        <taxon>unclassified sequences</taxon>
        <taxon>metagenomes</taxon>
        <taxon>ecological metagenomes</taxon>
    </lineage>
</organism>
<proteinExistence type="predicted"/>
<accession>A0A0F9RKC5</accession>
<name>A0A0F9RKC5_9ZZZZ</name>
<gene>
    <name evidence="1" type="ORF">LCGC14_0963470</name>
</gene>
<comment type="caution">
    <text evidence="1">The sequence shown here is derived from an EMBL/GenBank/DDBJ whole genome shotgun (WGS) entry which is preliminary data.</text>
</comment>
<sequence length="131" mass="14517">MARLALPTKELDLVDALDAELIPSEQEANVHIVSHKIVDAYLAGVRRFKILDRWSGSLSIAFENSKGELEMRYEEIGRLYLAEMGRYMKMDITPTAAKKGESLDALRKAAIGSATLGALSSTLPLDLIKRR</sequence>